<dbReference type="Gene3D" id="3.40.50.2000">
    <property type="entry name" value="Glycogen Phosphorylase B"/>
    <property type="match status" value="2"/>
</dbReference>
<protein>
    <submittedName>
        <fullName evidence="2">Glycosyltransferase family 1 protein</fullName>
    </submittedName>
</protein>
<dbReference type="EMBL" id="JABUBU010000001">
    <property type="protein sequence ID" value="MBY6365876.1"/>
    <property type="molecule type" value="Genomic_DNA"/>
</dbReference>
<gene>
    <name evidence="2" type="ORF">HQ603_03800</name>
</gene>
<accession>A0ABS7P1E0</accession>
<sequence>MVSTLVFQGSRGDVEPGIALAEELVRRGRPVRVAVPPNVVDDVRRRLAAAAPTAVVSACGPDTARTLASSTATREIKSRNPVRRLRAATALATEDGIRTRRDLLAVADGSDVVIGSNVGQEAALDVAERLGVPYVPVHLCPVRPTRAVSFPPLPGRVPGPVRLAGWHALDRALWRAARATEAAHRRDLGLPAASSSVARRLRRLGTTEIQAYDPALFPTLTGEWGARRPLVGFLRPTGGPAGLRPDLDAWLSAGPAPVYVGFGSMTVPDGPAVIEALLGELGRRGHRVLVAGGWSGLGAAGTDTAGRDPRRAAPDRVRWVDQVDHRTVLPRCAAVVHHGGAGTVAAGLRAGCPTLVCSIGADQPLWGARVTALGAGASMPVRAACGAALGRALDRVLHPDTRIRAAALARELVPPDVAVRAAADALERATDRRVPCPD</sequence>
<comment type="caution">
    <text evidence="2">The sequence shown here is derived from an EMBL/GenBank/DDBJ whole genome shotgun (WGS) entry which is preliminary data.</text>
</comment>
<dbReference type="InterPro" id="IPR010610">
    <property type="entry name" value="EryCIII-like_C"/>
</dbReference>
<evidence type="ECO:0000313" key="3">
    <source>
        <dbReference type="Proteomes" id="UP000825228"/>
    </source>
</evidence>
<evidence type="ECO:0000259" key="1">
    <source>
        <dbReference type="Pfam" id="PF06722"/>
    </source>
</evidence>
<dbReference type="PANTHER" id="PTHR48050">
    <property type="entry name" value="STEROL 3-BETA-GLUCOSYLTRANSFERASE"/>
    <property type="match status" value="1"/>
</dbReference>
<keyword evidence="3" id="KW-1185">Reference proteome</keyword>
<proteinExistence type="predicted"/>
<dbReference type="Pfam" id="PF06722">
    <property type="entry name" value="EryCIII-like_C"/>
    <property type="match status" value="1"/>
</dbReference>
<dbReference type="SUPFAM" id="SSF53756">
    <property type="entry name" value="UDP-Glycosyltransferase/glycogen phosphorylase"/>
    <property type="match status" value="1"/>
</dbReference>
<feature type="domain" description="Erythromycin biosynthesis protein CIII-like C-terminal" evidence="1">
    <location>
        <begin position="307"/>
        <end position="408"/>
    </location>
</feature>
<organism evidence="2 3">
    <name type="scientific">Rhodococcoides corynebacterioides</name>
    <dbReference type="NCBI Taxonomy" id="53972"/>
    <lineage>
        <taxon>Bacteria</taxon>
        <taxon>Bacillati</taxon>
        <taxon>Actinomycetota</taxon>
        <taxon>Actinomycetes</taxon>
        <taxon>Mycobacteriales</taxon>
        <taxon>Nocardiaceae</taxon>
        <taxon>Rhodococcoides</taxon>
    </lineage>
</organism>
<reference evidence="2 3" key="1">
    <citation type="submission" date="2020-06" db="EMBL/GenBank/DDBJ databases">
        <title>Taxonomy, biology and ecology of Rhodococcus bacteria occurring in California pistachio and other woody hosts as revealed by genome sequence analyses.</title>
        <authorList>
            <person name="Gai Y."/>
            <person name="Riely B."/>
        </authorList>
    </citation>
    <scope>NUCLEOTIDE SEQUENCE [LARGE SCALE GENOMIC DNA]</scope>
    <source>
        <strain evidence="2 3">BP-281</strain>
    </source>
</reference>
<dbReference type="InterPro" id="IPR002213">
    <property type="entry name" value="UDP_glucos_trans"/>
</dbReference>
<evidence type="ECO:0000313" key="2">
    <source>
        <dbReference type="EMBL" id="MBY6365876.1"/>
    </source>
</evidence>
<dbReference type="PANTHER" id="PTHR48050:SF13">
    <property type="entry name" value="STEROL 3-BETA-GLUCOSYLTRANSFERASE UGT80A2"/>
    <property type="match status" value="1"/>
</dbReference>
<dbReference type="InterPro" id="IPR050426">
    <property type="entry name" value="Glycosyltransferase_28"/>
</dbReference>
<dbReference type="Proteomes" id="UP000825228">
    <property type="component" value="Unassembled WGS sequence"/>
</dbReference>
<dbReference type="CDD" id="cd03784">
    <property type="entry name" value="GT1_Gtf-like"/>
    <property type="match status" value="1"/>
</dbReference>
<name>A0ABS7P1E0_9NOCA</name>
<dbReference type="RefSeq" id="WP_222682968.1">
    <property type="nucleotide sequence ID" value="NZ_JABUBT010000037.1"/>
</dbReference>